<reference evidence="1" key="1">
    <citation type="journal article" date="2020" name="Nature">
        <title>Giant virus diversity and host interactions through global metagenomics.</title>
        <authorList>
            <person name="Schulz F."/>
            <person name="Roux S."/>
            <person name="Paez-Espino D."/>
            <person name="Jungbluth S."/>
            <person name="Walsh D.A."/>
            <person name="Denef V.J."/>
            <person name="McMahon K.D."/>
            <person name="Konstantinidis K.T."/>
            <person name="Eloe-Fadrosh E.A."/>
            <person name="Kyrpides N.C."/>
            <person name="Woyke T."/>
        </authorList>
    </citation>
    <scope>NUCLEOTIDE SEQUENCE</scope>
    <source>
        <strain evidence="1">GVMAG-S-1101164-72</strain>
    </source>
</reference>
<evidence type="ECO:0000313" key="1">
    <source>
        <dbReference type="EMBL" id="QHS81429.1"/>
    </source>
</evidence>
<organism evidence="1">
    <name type="scientific">viral metagenome</name>
    <dbReference type="NCBI Taxonomy" id="1070528"/>
    <lineage>
        <taxon>unclassified sequences</taxon>
        <taxon>metagenomes</taxon>
        <taxon>organismal metagenomes</taxon>
    </lineage>
</organism>
<dbReference type="AlphaFoldDB" id="A0A6C0ANN9"/>
<dbReference type="EMBL" id="MN740758">
    <property type="protein sequence ID" value="QHS81429.1"/>
    <property type="molecule type" value="Genomic_DNA"/>
</dbReference>
<proteinExistence type="predicted"/>
<protein>
    <recommendedName>
        <fullName evidence="2">Exostosin GT47 domain-containing protein</fullName>
    </recommendedName>
</protein>
<sequence>MNIITGEKIQEQCDLYLGHPGDFQFNPRIFKQTEKCMNLDSIPSSWNNPRTLFVYGHCLPDFQMILDRLENEFILVSHNSDENITNKYLSLLEHPKLLFWHAQNVMIDHPKLGCIPIGIANSMWRHGNVDSLKRVINVKSPKTRDIYFYFNTGTNKSERNSCLSQVSEKGILFGPHLEFSNYLNHLATCKYAISPPGNGVDCHRVWECLYLGVIPILKRSVFTEKLAKKFHCVLLDKWSDLNMKALLESYPGPRFYEDLTLDHIDLKNTIKYF</sequence>
<accession>A0A6C0ANN9</accession>
<name>A0A6C0ANN9_9ZZZZ</name>
<evidence type="ECO:0008006" key="2">
    <source>
        <dbReference type="Google" id="ProtNLM"/>
    </source>
</evidence>